<gene>
    <name evidence="1" type="ORF">Gotri_013697</name>
</gene>
<comment type="caution">
    <text evidence="1">The sequence shown here is derived from an EMBL/GenBank/DDBJ whole genome shotgun (WGS) entry which is preliminary data.</text>
</comment>
<dbReference type="AlphaFoldDB" id="A0A7J9DUH1"/>
<protein>
    <submittedName>
        <fullName evidence="1">Uncharacterized protein</fullName>
    </submittedName>
</protein>
<sequence>MASSDDGNSSSIRLEKVVPRKYGIVGGINGEDLICLVENFKNSL</sequence>
<keyword evidence="2" id="KW-1185">Reference proteome</keyword>
<evidence type="ECO:0000313" key="1">
    <source>
        <dbReference type="EMBL" id="MBA0764341.1"/>
    </source>
</evidence>
<proteinExistence type="predicted"/>
<accession>A0A7J9DUH1</accession>
<dbReference type="EMBL" id="JABEZW010000004">
    <property type="protein sequence ID" value="MBA0764341.1"/>
    <property type="molecule type" value="Genomic_DNA"/>
</dbReference>
<reference evidence="1 2" key="1">
    <citation type="journal article" date="2019" name="Genome Biol. Evol.">
        <title>Insights into the evolution of the New World diploid cottons (Gossypium, subgenus Houzingenia) based on genome sequencing.</title>
        <authorList>
            <person name="Grover C.E."/>
            <person name="Arick M.A. 2nd"/>
            <person name="Thrash A."/>
            <person name="Conover J.L."/>
            <person name="Sanders W.S."/>
            <person name="Peterson D.G."/>
            <person name="Frelichowski J.E."/>
            <person name="Scheffler J.A."/>
            <person name="Scheffler B.E."/>
            <person name="Wendel J.F."/>
        </authorList>
    </citation>
    <scope>NUCLEOTIDE SEQUENCE [LARGE SCALE GENOMIC DNA]</scope>
    <source>
        <strain evidence="1">8</strain>
        <tissue evidence="1">Leaf</tissue>
    </source>
</reference>
<dbReference type="Proteomes" id="UP000593568">
    <property type="component" value="Unassembled WGS sequence"/>
</dbReference>
<name>A0A7J9DUH1_9ROSI</name>
<organism evidence="1 2">
    <name type="scientific">Gossypium trilobum</name>
    <dbReference type="NCBI Taxonomy" id="34281"/>
    <lineage>
        <taxon>Eukaryota</taxon>
        <taxon>Viridiplantae</taxon>
        <taxon>Streptophyta</taxon>
        <taxon>Embryophyta</taxon>
        <taxon>Tracheophyta</taxon>
        <taxon>Spermatophyta</taxon>
        <taxon>Magnoliopsida</taxon>
        <taxon>eudicotyledons</taxon>
        <taxon>Gunneridae</taxon>
        <taxon>Pentapetalae</taxon>
        <taxon>rosids</taxon>
        <taxon>malvids</taxon>
        <taxon>Malvales</taxon>
        <taxon>Malvaceae</taxon>
        <taxon>Malvoideae</taxon>
        <taxon>Gossypium</taxon>
    </lineage>
</organism>
<evidence type="ECO:0000313" key="2">
    <source>
        <dbReference type="Proteomes" id="UP000593568"/>
    </source>
</evidence>